<protein>
    <submittedName>
        <fullName evidence="1">Uncharacterized protein</fullName>
    </submittedName>
</protein>
<reference evidence="1 2" key="1">
    <citation type="submission" date="2022-03" db="EMBL/GenBank/DDBJ databases">
        <title>Complete genome analysis of Roseomonas KG 17.1 : a prolific producer of plant growth promoters.</title>
        <authorList>
            <person name="Saadouli I."/>
            <person name="Najjari A."/>
            <person name="Mosbah A."/>
            <person name="Ouzari H.I."/>
        </authorList>
    </citation>
    <scope>NUCLEOTIDE SEQUENCE [LARGE SCALE GENOMIC DNA]</scope>
    <source>
        <strain evidence="1 2">KG17-1</strain>
    </source>
</reference>
<proteinExistence type="predicted"/>
<keyword evidence="2" id="KW-1185">Reference proteome</keyword>
<organism evidence="1 2">
    <name type="scientific">Teichococcus vastitatis</name>
    <dbReference type="NCBI Taxonomy" id="2307076"/>
    <lineage>
        <taxon>Bacteria</taxon>
        <taxon>Pseudomonadati</taxon>
        <taxon>Pseudomonadota</taxon>
        <taxon>Alphaproteobacteria</taxon>
        <taxon>Acetobacterales</taxon>
        <taxon>Roseomonadaceae</taxon>
        <taxon>Roseomonas</taxon>
    </lineage>
</organism>
<dbReference type="EMBL" id="JALBUU010000125">
    <property type="protein sequence ID" value="MCI0757022.1"/>
    <property type="molecule type" value="Genomic_DNA"/>
</dbReference>
<sequence>MSTVSDDLRDLLRQYVREQCADTATLAGRLEGLKASLDHLLQMVPLQGDAVGETMMRARMAAELHAELDRLTSAHRGRD</sequence>
<dbReference type="Proteomes" id="UP001201985">
    <property type="component" value="Unassembled WGS sequence"/>
</dbReference>
<dbReference type="RefSeq" id="WP_120006870.1">
    <property type="nucleotide sequence ID" value="NZ_JALBUU010000125.1"/>
</dbReference>
<evidence type="ECO:0000313" key="2">
    <source>
        <dbReference type="Proteomes" id="UP001201985"/>
    </source>
</evidence>
<name>A0ABS9WCU1_9PROT</name>
<gene>
    <name evidence="1" type="ORF">MON41_25640</name>
</gene>
<comment type="caution">
    <text evidence="1">The sequence shown here is derived from an EMBL/GenBank/DDBJ whole genome shotgun (WGS) entry which is preliminary data.</text>
</comment>
<evidence type="ECO:0000313" key="1">
    <source>
        <dbReference type="EMBL" id="MCI0757022.1"/>
    </source>
</evidence>
<accession>A0ABS9WCU1</accession>